<keyword evidence="3" id="KW-0687">Ribonucleoprotein</keyword>
<evidence type="ECO:0000313" key="6">
    <source>
        <dbReference type="EMBL" id="EFX65374.1"/>
    </source>
</evidence>
<organism evidence="6 7">
    <name type="scientific">Daphnia pulex</name>
    <name type="common">Water flea</name>
    <dbReference type="NCBI Taxonomy" id="6669"/>
    <lineage>
        <taxon>Eukaryota</taxon>
        <taxon>Metazoa</taxon>
        <taxon>Ecdysozoa</taxon>
        <taxon>Arthropoda</taxon>
        <taxon>Crustacea</taxon>
        <taxon>Branchiopoda</taxon>
        <taxon>Diplostraca</taxon>
        <taxon>Cladocera</taxon>
        <taxon>Anomopoda</taxon>
        <taxon>Daphniidae</taxon>
        <taxon>Daphnia</taxon>
    </lineage>
</organism>
<dbReference type="InterPro" id="IPR014719">
    <property type="entry name" value="Ribosomal_bL12_C/ClpS-like"/>
</dbReference>
<evidence type="ECO:0000256" key="1">
    <source>
        <dbReference type="ARBA" id="ARBA00007197"/>
    </source>
</evidence>
<dbReference type="GO" id="GO:0003729">
    <property type="term" value="F:mRNA binding"/>
    <property type="evidence" value="ECO:0000318"/>
    <property type="project" value="GO_Central"/>
</dbReference>
<dbReference type="Pfam" id="PF00542">
    <property type="entry name" value="Ribosomal_L12"/>
    <property type="match status" value="1"/>
</dbReference>
<dbReference type="InParanoid" id="E9HSA6"/>
<reference evidence="6 7" key="1">
    <citation type="journal article" date="2011" name="Science">
        <title>The ecoresponsive genome of Daphnia pulex.</title>
        <authorList>
            <person name="Colbourne J.K."/>
            <person name="Pfrender M.E."/>
            <person name="Gilbert D."/>
            <person name="Thomas W.K."/>
            <person name="Tucker A."/>
            <person name="Oakley T.H."/>
            <person name="Tokishita S."/>
            <person name="Aerts A."/>
            <person name="Arnold G.J."/>
            <person name="Basu M.K."/>
            <person name="Bauer D.J."/>
            <person name="Caceres C.E."/>
            <person name="Carmel L."/>
            <person name="Casola C."/>
            <person name="Choi J.H."/>
            <person name="Detter J.C."/>
            <person name="Dong Q."/>
            <person name="Dusheyko S."/>
            <person name="Eads B.D."/>
            <person name="Frohlich T."/>
            <person name="Geiler-Samerotte K.A."/>
            <person name="Gerlach D."/>
            <person name="Hatcher P."/>
            <person name="Jogdeo S."/>
            <person name="Krijgsveld J."/>
            <person name="Kriventseva E.V."/>
            <person name="Kultz D."/>
            <person name="Laforsch C."/>
            <person name="Lindquist E."/>
            <person name="Lopez J."/>
            <person name="Manak J.R."/>
            <person name="Muller J."/>
            <person name="Pangilinan J."/>
            <person name="Patwardhan R.P."/>
            <person name="Pitluck S."/>
            <person name="Pritham E.J."/>
            <person name="Rechtsteiner A."/>
            <person name="Rho M."/>
            <person name="Rogozin I.B."/>
            <person name="Sakarya O."/>
            <person name="Salamov A."/>
            <person name="Schaack S."/>
            <person name="Shapiro H."/>
            <person name="Shiga Y."/>
            <person name="Skalitzky C."/>
            <person name="Smith Z."/>
            <person name="Souvorov A."/>
            <person name="Sung W."/>
            <person name="Tang Z."/>
            <person name="Tsuchiya D."/>
            <person name="Tu H."/>
            <person name="Vos H."/>
            <person name="Wang M."/>
            <person name="Wolf Y.I."/>
            <person name="Yamagata H."/>
            <person name="Yamada T."/>
            <person name="Ye Y."/>
            <person name="Shaw J.R."/>
            <person name="Andrews J."/>
            <person name="Crease T.J."/>
            <person name="Tang H."/>
            <person name="Lucas S.M."/>
            <person name="Robertson H.M."/>
            <person name="Bork P."/>
            <person name="Koonin E.V."/>
            <person name="Zdobnov E.M."/>
            <person name="Grigoriev I.V."/>
            <person name="Lynch M."/>
            <person name="Boore J.L."/>
        </authorList>
    </citation>
    <scope>NUCLEOTIDE SEQUENCE [LARGE SCALE GENOMIC DNA]</scope>
</reference>
<dbReference type="KEGG" id="dpx:DAPPUDRAFT_303638"/>
<dbReference type="InterPro" id="IPR013823">
    <property type="entry name" value="Ribosomal_bL12_C"/>
</dbReference>
<dbReference type="CDD" id="cd00387">
    <property type="entry name" value="Ribosomal_L7_L12"/>
    <property type="match status" value="1"/>
</dbReference>
<dbReference type="Gene3D" id="3.30.1390.10">
    <property type="match status" value="1"/>
</dbReference>
<dbReference type="Pfam" id="PF16320">
    <property type="entry name" value="Ribosomal_L12_N"/>
    <property type="match status" value="1"/>
</dbReference>
<comment type="similarity">
    <text evidence="1">Belongs to the bacterial ribosomal protein bL12 family.</text>
</comment>
<feature type="domain" description="Large ribosomal subunit protein bL12 C-terminal" evidence="4">
    <location>
        <begin position="101"/>
        <end position="168"/>
    </location>
</feature>
<evidence type="ECO:0000313" key="7">
    <source>
        <dbReference type="Proteomes" id="UP000000305"/>
    </source>
</evidence>
<dbReference type="GO" id="GO:0005762">
    <property type="term" value="C:mitochondrial large ribosomal subunit"/>
    <property type="evidence" value="ECO:0000318"/>
    <property type="project" value="GO_Central"/>
</dbReference>
<keyword evidence="2" id="KW-0689">Ribosomal protein</keyword>
<dbReference type="GO" id="GO:0006412">
    <property type="term" value="P:translation"/>
    <property type="evidence" value="ECO:0000318"/>
    <property type="project" value="GO_Central"/>
</dbReference>
<evidence type="ECO:0000259" key="4">
    <source>
        <dbReference type="Pfam" id="PF00542"/>
    </source>
</evidence>
<protein>
    <recommendedName>
        <fullName evidence="8">39S ribosomal protein L12, mitochondrial</fullName>
    </recommendedName>
</protein>
<accession>E9HSA6</accession>
<dbReference type="InterPro" id="IPR000206">
    <property type="entry name" value="Ribosomal_bL12"/>
</dbReference>
<gene>
    <name evidence="6" type="ORF">DAPPUDRAFT_303638</name>
</gene>
<dbReference type="InterPro" id="IPR036235">
    <property type="entry name" value="Ribosomal_bL12_oligo_N_sf"/>
</dbReference>
<dbReference type="GO" id="GO:0003735">
    <property type="term" value="F:structural constituent of ribosome"/>
    <property type="evidence" value="ECO:0000318"/>
    <property type="project" value="GO_Central"/>
</dbReference>
<dbReference type="EMBL" id="GL732747">
    <property type="protein sequence ID" value="EFX65374.1"/>
    <property type="molecule type" value="Genomic_DNA"/>
</dbReference>
<dbReference type="AlphaFoldDB" id="E9HSA6"/>
<dbReference type="PANTHER" id="PTHR45987">
    <property type="entry name" value="39S RIBOSOMAL PROTEIN L12"/>
    <property type="match status" value="1"/>
</dbReference>
<feature type="domain" description="Large ribosomal subunit protein bL12 oligomerization" evidence="5">
    <location>
        <begin position="37"/>
        <end position="81"/>
    </location>
</feature>
<evidence type="ECO:0008006" key="8">
    <source>
        <dbReference type="Google" id="ProtNLM"/>
    </source>
</evidence>
<dbReference type="FunCoup" id="E9HSA6">
    <property type="interactions" value="1500"/>
</dbReference>
<dbReference type="PANTHER" id="PTHR45987:SF4">
    <property type="entry name" value="LARGE RIBOSOMAL SUBUNIT PROTEIN BL12M"/>
    <property type="match status" value="1"/>
</dbReference>
<dbReference type="Gene3D" id="1.20.5.710">
    <property type="entry name" value="Single helix bin"/>
    <property type="match status" value="1"/>
</dbReference>
<name>E9HSA6_DAPPU</name>
<dbReference type="SUPFAM" id="SSF54736">
    <property type="entry name" value="ClpS-like"/>
    <property type="match status" value="1"/>
</dbReference>
<dbReference type="PhylomeDB" id="E9HSA6"/>
<dbReference type="OMA" id="DPTQHRS"/>
<dbReference type="Proteomes" id="UP000000305">
    <property type="component" value="Unassembled WGS sequence"/>
</dbReference>
<dbReference type="SUPFAM" id="SSF48300">
    <property type="entry name" value="Ribosomal protein L7/12, oligomerisation (N-terminal) domain"/>
    <property type="match status" value="1"/>
</dbReference>
<sequence>MISTKIFYLRSIVRQKAVISSSIIRFRTITQAASAEKIQRIVNDISQLTLLDVAELNQVLKTTLKIPDAPVMAYGAGPAAGPVQPNEEEEEAPKAKVQTIFTVKLTKFDETKKIALIKEIKNIVEGMNLVQAKKFVETLPAVVRADIQKDEAEKLSSLIAAAGGICEIV</sequence>
<dbReference type="HOGENOM" id="CLU_086499_0_2_1"/>
<dbReference type="STRING" id="6669.E9HSA6"/>
<evidence type="ECO:0000256" key="3">
    <source>
        <dbReference type="ARBA" id="ARBA00023274"/>
    </source>
</evidence>
<keyword evidence="7" id="KW-1185">Reference proteome</keyword>
<dbReference type="OrthoDB" id="250175at2759"/>
<evidence type="ECO:0000256" key="2">
    <source>
        <dbReference type="ARBA" id="ARBA00022980"/>
    </source>
</evidence>
<evidence type="ECO:0000259" key="5">
    <source>
        <dbReference type="Pfam" id="PF16320"/>
    </source>
</evidence>
<dbReference type="eggNOG" id="KOG1715">
    <property type="taxonomic scope" value="Eukaryota"/>
</dbReference>
<proteinExistence type="inferred from homology"/>
<dbReference type="InterPro" id="IPR008932">
    <property type="entry name" value="Ribosomal_bL12_oligo"/>
</dbReference>